<dbReference type="Proteomes" id="UP001497522">
    <property type="component" value="Chromosome 15"/>
</dbReference>
<dbReference type="EMBL" id="OZ023716">
    <property type="protein sequence ID" value="CAK9865309.1"/>
    <property type="molecule type" value="Genomic_DNA"/>
</dbReference>
<evidence type="ECO:0000313" key="2">
    <source>
        <dbReference type="EMBL" id="CAK9865309.1"/>
    </source>
</evidence>
<organism evidence="2 3">
    <name type="scientific">Sphagnum jensenii</name>
    <dbReference type="NCBI Taxonomy" id="128206"/>
    <lineage>
        <taxon>Eukaryota</taxon>
        <taxon>Viridiplantae</taxon>
        <taxon>Streptophyta</taxon>
        <taxon>Embryophyta</taxon>
        <taxon>Bryophyta</taxon>
        <taxon>Sphagnophytina</taxon>
        <taxon>Sphagnopsida</taxon>
        <taxon>Sphagnales</taxon>
        <taxon>Sphagnaceae</taxon>
        <taxon>Sphagnum</taxon>
    </lineage>
</organism>
<sequence length="134" mass="14881">MESKAEVKKKEIPLRTDSSSCEGREGLVMTGMNLRREETAHQSAASAIATTKPPMMVVGRYSLSQQRQRREEAEEARWVCLAAGGCKVRTSDRSLAKRNTISPGYYYYPHTINRTPSGYQVSDQSPGGNTKIIP</sequence>
<keyword evidence="3" id="KW-1185">Reference proteome</keyword>
<feature type="region of interest" description="Disordered" evidence="1">
    <location>
        <begin position="1"/>
        <end position="23"/>
    </location>
</feature>
<accession>A0ABP1ARV2</accession>
<evidence type="ECO:0000313" key="3">
    <source>
        <dbReference type="Proteomes" id="UP001497522"/>
    </source>
</evidence>
<feature type="compositionally biased region" description="Basic and acidic residues" evidence="1">
    <location>
        <begin position="1"/>
        <end position="14"/>
    </location>
</feature>
<gene>
    <name evidence="2" type="ORF">CSSPJE1EN2_LOCUS8304</name>
</gene>
<proteinExistence type="predicted"/>
<evidence type="ECO:0000256" key="1">
    <source>
        <dbReference type="SAM" id="MobiDB-lite"/>
    </source>
</evidence>
<reference evidence="2" key="1">
    <citation type="submission" date="2024-03" db="EMBL/GenBank/DDBJ databases">
        <authorList>
            <consortium name="ELIXIR-Norway"/>
            <consortium name="Elixir Norway"/>
        </authorList>
    </citation>
    <scope>NUCLEOTIDE SEQUENCE</scope>
</reference>
<protein>
    <submittedName>
        <fullName evidence="2">Uncharacterized protein</fullName>
    </submittedName>
</protein>
<name>A0ABP1ARV2_9BRYO</name>